<accession>A0ABT4XBG6</accession>
<reference evidence="1 2" key="1">
    <citation type="submission" date="2023-01" db="EMBL/GenBank/DDBJ databases">
        <title>Pseudomonas SA3-5T sp. nov., isolated from tidal flat sediment.</title>
        <authorList>
            <person name="Kim H.S."/>
            <person name="Kim J.-S."/>
            <person name="Suh M.K."/>
            <person name="Eom M.K."/>
            <person name="Lee J.-S."/>
        </authorList>
    </citation>
    <scope>NUCLEOTIDE SEQUENCE [LARGE SCALE GENOMIC DNA]</scope>
    <source>
        <strain evidence="1 2">SA3-5</strain>
    </source>
</reference>
<keyword evidence="2" id="KW-1185">Reference proteome</keyword>
<proteinExistence type="predicted"/>
<sequence>MPAPKKWIQAKIQSLDPQKDYVEIWRLSNSYGLNDFMQNFIYALTFPNFVVTDWGSRAVWREDGGKVVSRSTSRVEQTGSANALWWFYGPEDSRTTKSVEGINNLHAHWAKQFPGAFSYNNDYVYVCAFTAITMHRLKLKMGAPGLSENEKIAAHLFWRDMCKLFRAENDQPITGYPDSFDGLVEFCEGFENAPKPKLERGNLIITAIHEQFVFRFFPKELHWFGHQLLRAMSLTTTLDTMQVDRPDPVATQLLPQLAGYMMGMMEMNADDPTEAYIEERMNMSSEEKAEVRKGIQELDKQFPEHYIEKYKNDPKFVGCPFHAALGAGVTPQNAADKQSIKSIEAQVAALGGDDD</sequence>
<evidence type="ECO:0000313" key="2">
    <source>
        <dbReference type="Proteomes" id="UP001212042"/>
    </source>
</evidence>
<comment type="caution">
    <text evidence="1">The sequence shown here is derived from an EMBL/GenBank/DDBJ whole genome shotgun (WGS) entry which is preliminary data.</text>
</comment>
<dbReference type="EMBL" id="JAQJZJ010000002">
    <property type="protein sequence ID" value="MDA7085548.1"/>
    <property type="molecule type" value="Genomic_DNA"/>
</dbReference>
<dbReference type="RefSeq" id="WP_271346484.1">
    <property type="nucleotide sequence ID" value="NZ_JAQJZJ010000002.1"/>
</dbReference>
<evidence type="ECO:0008006" key="3">
    <source>
        <dbReference type="Google" id="ProtNLM"/>
    </source>
</evidence>
<protein>
    <recommendedName>
        <fullName evidence="3">DUF2236 domain-containing protein</fullName>
    </recommendedName>
</protein>
<dbReference type="Proteomes" id="UP001212042">
    <property type="component" value="Unassembled WGS sequence"/>
</dbReference>
<organism evidence="1 2">
    <name type="scientific">Pseudomonas aestuarii</name>
    <dbReference type="NCBI Taxonomy" id="3018340"/>
    <lineage>
        <taxon>Bacteria</taxon>
        <taxon>Pseudomonadati</taxon>
        <taxon>Pseudomonadota</taxon>
        <taxon>Gammaproteobacteria</taxon>
        <taxon>Pseudomonadales</taxon>
        <taxon>Pseudomonadaceae</taxon>
        <taxon>Pseudomonas</taxon>
    </lineage>
</organism>
<evidence type="ECO:0000313" key="1">
    <source>
        <dbReference type="EMBL" id="MDA7085548.1"/>
    </source>
</evidence>
<name>A0ABT4XBG6_9PSED</name>
<gene>
    <name evidence="1" type="ORF">PH586_03975</name>
</gene>